<feature type="transmembrane region" description="Helical" evidence="9">
    <location>
        <begin position="68"/>
        <end position="87"/>
    </location>
</feature>
<feature type="transmembrane region" description="Helical" evidence="9">
    <location>
        <begin position="255"/>
        <end position="274"/>
    </location>
</feature>
<evidence type="ECO:0000256" key="7">
    <source>
        <dbReference type="ARBA" id="ARBA00023136"/>
    </source>
</evidence>
<evidence type="ECO:0000313" key="10">
    <source>
        <dbReference type="EMBL" id="QDG54496.1"/>
    </source>
</evidence>
<keyword evidence="3 8" id="KW-0813">Transport</keyword>
<dbReference type="PANTHER" id="PTHR30477:SF8">
    <property type="entry name" value="METAL TRANSPORT SYSTEM MEMBRANE PROTEIN CT_070-RELATED"/>
    <property type="match status" value="1"/>
</dbReference>
<feature type="transmembrane region" description="Helical" evidence="9">
    <location>
        <begin position="173"/>
        <end position="196"/>
    </location>
</feature>
<feature type="transmembrane region" description="Helical" evidence="9">
    <location>
        <begin position="99"/>
        <end position="121"/>
    </location>
</feature>
<gene>
    <name evidence="10" type="ORF">FIV42_28245</name>
</gene>
<dbReference type="Pfam" id="PF00950">
    <property type="entry name" value="ABC-3"/>
    <property type="match status" value="1"/>
</dbReference>
<organism evidence="10 11">
    <name type="scientific">Persicimonas caeni</name>
    <dbReference type="NCBI Taxonomy" id="2292766"/>
    <lineage>
        <taxon>Bacteria</taxon>
        <taxon>Deltaproteobacteria</taxon>
        <taxon>Bradymonadales</taxon>
        <taxon>Bradymonadaceae</taxon>
        <taxon>Persicimonas</taxon>
    </lineage>
</organism>
<keyword evidence="6 9" id="KW-1133">Transmembrane helix</keyword>
<feature type="transmembrane region" description="Helical" evidence="9">
    <location>
        <begin position="20"/>
        <end position="38"/>
    </location>
</feature>
<dbReference type="PANTHER" id="PTHR30477">
    <property type="entry name" value="ABC-TRANSPORTER METAL-BINDING PROTEIN"/>
    <property type="match status" value="1"/>
</dbReference>
<reference evidence="10 11" key="1">
    <citation type="submission" date="2019-06" db="EMBL/GenBank/DDBJ databases">
        <title>Persicimonas caeni gen. nov., sp. nov., a predatory bacterium isolated from solar saltern.</title>
        <authorList>
            <person name="Wang S."/>
        </authorList>
    </citation>
    <scope>NUCLEOTIDE SEQUENCE [LARGE SCALE GENOMIC DNA]</scope>
    <source>
        <strain evidence="10 11">YN101</strain>
    </source>
</reference>
<protein>
    <submittedName>
        <fullName evidence="10">Metal ABC transporter permease</fullName>
    </submittedName>
</protein>
<sequence>MLDLLIEPWSWGDWMWRGMLASTLAAIPLAVLGVFLYLRRMSLLADALAHVALPGIVVAFLLTGSLDGPVMLAGAAAVGLLSAFAIEGLAKRPNVRSDAAIGIVFTVFFAAGVILLSTTVHDAHIDTSCVLFGNVLAISDRALWMLGAVAPAVVLLVAVFYRWLSVSSFDPTLATSIGVPVTLVHYGLMTAVSVTTVASFEAVGAILAIAMMVVPAATAHLLADRLPTMLLAAVGHALVSSVVGMYVSIWVNASTAGAIVVVGGVLYALAFLFAPRHGLVAKLIRRHTRDVVLQG</sequence>
<dbReference type="Proteomes" id="UP000315995">
    <property type="component" value="Chromosome"/>
</dbReference>
<dbReference type="GO" id="GO:0010043">
    <property type="term" value="P:response to zinc ion"/>
    <property type="evidence" value="ECO:0007669"/>
    <property type="project" value="TreeGrafter"/>
</dbReference>
<comment type="subcellular location">
    <subcellularLocation>
        <location evidence="1 8">Cell membrane</location>
        <topology evidence="1 8">Multi-pass membrane protein</topology>
    </subcellularLocation>
</comment>
<dbReference type="AlphaFoldDB" id="A0A4Y6Q1P9"/>
<dbReference type="RefSeq" id="WP_141200940.1">
    <property type="nucleotide sequence ID" value="NZ_CP041186.1"/>
</dbReference>
<evidence type="ECO:0000256" key="3">
    <source>
        <dbReference type="ARBA" id="ARBA00022448"/>
    </source>
</evidence>
<proteinExistence type="inferred from homology"/>
<feature type="transmembrane region" description="Helical" evidence="9">
    <location>
        <begin position="43"/>
        <end position="62"/>
    </location>
</feature>
<feature type="transmembrane region" description="Helical" evidence="9">
    <location>
        <begin position="141"/>
        <end position="161"/>
    </location>
</feature>
<dbReference type="CDD" id="cd06550">
    <property type="entry name" value="TM_ABC_iron-siderophores_like"/>
    <property type="match status" value="1"/>
</dbReference>
<feature type="transmembrane region" description="Helical" evidence="9">
    <location>
        <begin position="202"/>
        <end position="223"/>
    </location>
</feature>
<keyword evidence="4" id="KW-1003">Cell membrane</keyword>
<dbReference type="InterPro" id="IPR037294">
    <property type="entry name" value="ABC_BtuC-like"/>
</dbReference>
<dbReference type="EMBL" id="CP041186">
    <property type="protein sequence ID" value="QDG54496.1"/>
    <property type="molecule type" value="Genomic_DNA"/>
</dbReference>
<comment type="similarity">
    <text evidence="2 8">Belongs to the ABC-3 integral membrane protein family.</text>
</comment>
<accession>A0A4Y6Q1P9</accession>
<accession>A0A5B8YG02</accession>
<evidence type="ECO:0000256" key="1">
    <source>
        <dbReference type="ARBA" id="ARBA00004651"/>
    </source>
</evidence>
<evidence type="ECO:0000256" key="8">
    <source>
        <dbReference type="RuleBase" id="RU003943"/>
    </source>
</evidence>
<dbReference type="GO" id="GO:0055085">
    <property type="term" value="P:transmembrane transport"/>
    <property type="evidence" value="ECO:0007669"/>
    <property type="project" value="InterPro"/>
</dbReference>
<dbReference type="Gene3D" id="1.10.3470.10">
    <property type="entry name" value="ABC transporter involved in vitamin B12 uptake, BtuC"/>
    <property type="match status" value="1"/>
</dbReference>
<keyword evidence="7 9" id="KW-0472">Membrane</keyword>
<evidence type="ECO:0000256" key="4">
    <source>
        <dbReference type="ARBA" id="ARBA00022475"/>
    </source>
</evidence>
<dbReference type="InterPro" id="IPR001626">
    <property type="entry name" value="ABC_TroCD"/>
</dbReference>
<feature type="transmembrane region" description="Helical" evidence="9">
    <location>
        <begin position="230"/>
        <end position="249"/>
    </location>
</feature>
<keyword evidence="5 8" id="KW-0812">Transmembrane</keyword>
<evidence type="ECO:0000256" key="2">
    <source>
        <dbReference type="ARBA" id="ARBA00008034"/>
    </source>
</evidence>
<dbReference type="GO" id="GO:0043190">
    <property type="term" value="C:ATP-binding cassette (ABC) transporter complex"/>
    <property type="evidence" value="ECO:0007669"/>
    <property type="project" value="InterPro"/>
</dbReference>
<name>A0A4Y6Q1P9_PERCE</name>
<dbReference type="SUPFAM" id="SSF81345">
    <property type="entry name" value="ABC transporter involved in vitamin B12 uptake, BtuC"/>
    <property type="match status" value="1"/>
</dbReference>
<evidence type="ECO:0000256" key="9">
    <source>
        <dbReference type="SAM" id="Phobius"/>
    </source>
</evidence>
<evidence type="ECO:0000256" key="6">
    <source>
        <dbReference type="ARBA" id="ARBA00022989"/>
    </source>
</evidence>
<evidence type="ECO:0000256" key="5">
    <source>
        <dbReference type="ARBA" id="ARBA00022692"/>
    </source>
</evidence>
<evidence type="ECO:0000313" key="11">
    <source>
        <dbReference type="Proteomes" id="UP000315995"/>
    </source>
</evidence>
<dbReference type="OrthoDB" id="9798540at2"/>
<keyword evidence="11" id="KW-1185">Reference proteome</keyword>